<dbReference type="EMBL" id="CM043797">
    <property type="protein sequence ID" value="KAI4815553.1"/>
    <property type="molecule type" value="Genomic_DNA"/>
</dbReference>
<protein>
    <submittedName>
        <fullName evidence="1">Uncharacterized protein</fullName>
    </submittedName>
</protein>
<evidence type="ECO:0000313" key="2">
    <source>
        <dbReference type="Proteomes" id="UP001057452"/>
    </source>
</evidence>
<keyword evidence="2" id="KW-1185">Reference proteome</keyword>
<organism evidence="1 2">
    <name type="scientific">Chaenocephalus aceratus</name>
    <name type="common">Blackfin icefish</name>
    <name type="synonym">Chaenichthys aceratus</name>
    <dbReference type="NCBI Taxonomy" id="36190"/>
    <lineage>
        <taxon>Eukaryota</taxon>
        <taxon>Metazoa</taxon>
        <taxon>Chordata</taxon>
        <taxon>Craniata</taxon>
        <taxon>Vertebrata</taxon>
        <taxon>Euteleostomi</taxon>
        <taxon>Actinopterygii</taxon>
        <taxon>Neopterygii</taxon>
        <taxon>Teleostei</taxon>
        <taxon>Neoteleostei</taxon>
        <taxon>Acanthomorphata</taxon>
        <taxon>Eupercaria</taxon>
        <taxon>Perciformes</taxon>
        <taxon>Notothenioidei</taxon>
        <taxon>Channichthyidae</taxon>
        <taxon>Chaenocephalus</taxon>
    </lineage>
</organism>
<name>A0ACB9WQT6_CHAAC</name>
<evidence type="ECO:0000313" key="1">
    <source>
        <dbReference type="EMBL" id="KAI4815553.1"/>
    </source>
</evidence>
<proteinExistence type="predicted"/>
<dbReference type="Proteomes" id="UP001057452">
    <property type="component" value="Chromosome 13"/>
</dbReference>
<comment type="caution">
    <text evidence="1">The sequence shown here is derived from an EMBL/GenBank/DDBJ whole genome shotgun (WGS) entry which is preliminary data.</text>
</comment>
<gene>
    <name evidence="1" type="ORF">KUCAC02_005695</name>
</gene>
<reference evidence="1" key="1">
    <citation type="submission" date="2022-05" db="EMBL/GenBank/DDBJ databases">
        <title>Chromosome-level genome of Chaenocephalus aceratus.</title>
        <authorList>
            <person name="Park H."/>
        </authorList>
    </citation>
    <scope>NUCLEOTIDE SEQUENCE</scope>
    <source>
        <strain evidence="1">KU_202001</strain>
    </source>
</reference>
<sequence>MSYTQRWPEQGWALLHLLLVAYFSQAEKPVCTQRGDPEIPQMFKDGDIMLGGIFSFHSSWKNRRDSYMDKPLPLQCTSLDFRGFHFAQAMLFAVEEINNSTDLLPGISLGYRIYDSCGSIAKSAIMGESSSSPCMAMATAIGPFHIPMISHFATCACLSDKSKYPSFLRTIPSDYYQSRALAQLVKHFGWTWVGAIRTNDDYGNNGMATFTETAQQLGICLEYSVSFFRTDPPDKIQKIIDIIKASTSKVIIAFLSGMEMDVILHEFSRHNLTGYQWIGSEGWIFHSQIAAVDKHHFLDGAIGLSIPKAHVSGMREFMLDVRPLNVSSYEMFTTFYETLFSCKFKQSKSSSRNQKECTGREDLNGVQNSFTDMSLMPIFNNVYKGVYAAAHALHFILSCNKTCNTKVQLDPFTILQHIRTIQFKTKEGEEVYFNENGDPAAKYEIINWKPRENDIVEFVTVGLYDASLPANKQLHLQNESITWTQNSQQVKYSKITVVANYSLFVSL</sequence>
<accession>A0ACB9WQT6</accession>